<dbReference type="AlphaFoldDB" id="A0A518BR28"/>
<dbReference type="InterPro" id="IPR009078">
    <property type="entry name" value="Ferritin-like_SF"/>
</dbReference>
<dbReference type="SUPFAM" id="SSF47240">
    <property type="entry name" value="Ferritin-like"/>
    <property type="match status" value="1"/>
</dbReference>
<reference evidence="1 2" key="1">
    <citation type="submission" date="2019-02" db="EMBL/GenBank/DDBJ databases">
        <title>Deep-cultivation of Planctomycetes and their phenomic and genomic characterization uncovers novel biology.</title>
        <authorList>
            <person name="Wiegand S."/>
            <person name="Jogler M."/>
            <person name="Boedeker C."/>
            <person name="Pinto D."/>
            <person name="Vollmers J."/>
            <person name="Rivas-Marin E."/>
            <person name="Kohn T."/>
            <person name="Peeters S.H."/>
            <person name="Heuer A."/>
            <person name="Rast P."/>
            <person name="Oberbeckmann S."/>
            <person name="Bunk B."/>
            <person name="Jeske O."/>
            <person name="Meyerdierks A."/>
            <person name="Storesund J.E."/>
            <person name="Kallscheuer N."/>
            <person name="Luecker S."/>
            <person name="Lage O.M."/>
            <person name="Pohl T."/>
            <person name="Merkel B.J."/>
            <person name="Hornburger P."/>
            <person name="Mueller R.-W."/>
            <person name="Bruemmer F."/>
            <person name="Labrenz M."/>
            <person name="Spormann A.M."/>
            <person name="Op den Camp H."/>
            <person name="Overmann J."/>
            <person name="Amann R."/>
            <person name="Jetten M.S.M."/>
            <person name="Mascher T."/>
            <person name="Medema M.H."/>
            <person name="Devos D.P."/>
            <person name="Kaster A.-K."/>
            <person name="Ovreas L."/>
            <person name="Rohde M."/>
            <person name="Galperin M.Y."/>
            <person name="Jogler C."/>
        </authorList>
    </citation>
    <scope>NUCLEOTIDE SEQUENCE [LARGE SCALE GENOMIC DNA]</scope>
    <source>
        <strain evidence="1 2">Pla133</strain>
    </source>
</reference>
<dbReference type="InterPro" id="IPR010386">
    <property type="entry name" value="tRNA-Hydrxlase_MiaE"/>
</dbReference>
<proteinExistence type="predicted"/>
<keyword evidence="2" id="KW-1185">Reference proteome</keyword>
<dbReference type="Proteomes" id="UP000316921">
    <property type="component" value="Chromosome"/>
</dbReference>
<dbReference type="GO" id="GO:0006400">
    <property type="term" value="P:tRNA modification"/>
    <property type="evidence" value="ECO:0007669"/>
    <property type="project" value="InterPro"/>
</dbReference>
<evidence type="ECO:0000313" key="2">
    <source>
        <dbReference type="Proteomes" id="UP000316921"/>
    </source>
</evidence>
<dbReference type="Gene3D" id="1.20.1260.10">
    <property type="match status" value="1"/>
</dbReference>
<sequence length="200" mass="21793">MLRLRSVTPPAWAEAVCREPLALLSDHAHCELRAAASSQALINRHTARTDLCDRLAAVAVEEMSHFRQVLALIDERGGTLQPGPPSPYVEGLLAASRRERTDRDDALLDRLLIAGLIEARSLERFELLAVLAPDAGLRALYADLGPSERGHAALFPKLARTHFDGARVDQRAEALEEVEAELLARLDFAPRMHSGAPTAG</sequence>
<dbReference type="PANTHER" id="PTHR42637">
    <property type="entry name" value="TRNA-(MS[2]IO[6]A)-HYDROXYLASE"/>
    <property type="match status" value="1"/>
</dbReference>
<dbReference type="InterPro" id="IPR012347">
    <property type="entry name" value="Ferritin-like"/>
</dbReference>
<dbReference type="KEGG" id="pbap:Pla133_45540"/>
<dbReference type="EMBL" id="CP036287">
    <property type="protein sequence ID" value="QDU69434.1"/>
    <property type="molecule type" value="Genomic_DNA"/>
</dbReference>
<dbReference type="PANTHER" id="PTHR42637:SF1">
    <property type="entry name" value="TRNA 2-(METHYLSULFANYL)-N(6)-ISOPENTENYLADENOSINE(37) HYDROXYLASE"/>
    <property type="match status" value="1"/>
</dbReference>
<accession>A0A518BR28</accession>
<evidence type="ECO:0000313" key="1">
    <source>
        <dbReference type="EMBL" id="QDU69434.1"/>
    </source>
</evidence>
<protein>
    <submittedName>
        <fullName evidence="1">tRNA-(MS[2]IO[6]A)-hydroxylase (MiaE)</fullName>
    </submittedName>
</protein>
<organism evidence="1 2">
    <name type="scientific">Engelhardtia mirabilis</name>
    <dbReference type="NCBI Taxonomy" id="2528011"/>
    <lineage>
        <taxon>Bacteria</taxon>
        <taxon>Pseudomonadati</taxon>
        <taxon>Planctomycetota</taxon>
        <taxon>Planctomycetia</taxon>
        <taxon>Planctomycetia incertae sedis</taxon>
        <taxon>Engelhardtia</taxon>
    </lineage>
</organism>
<name>A0A518BR28_9BACT</name>
<dbReference type="PIRSF" id="PIRSF020736">
    <property type="entry name" value="MiaE"/>
    <property type="match status" value="1"/>
</dbReference>
<gene>
    <name evidence="1" type="ORF">Pla133_45540</name>
</gene>
<dbReference type="RefSeq" id="WP_145069323.1">
    <property type="nucleotide sequence ID" value="NZ_CP036287.1"/>
</dbReference>
<dbReference type="Pfam" id="PF06175">
    <property type="entry name" value="MiaE"/>
    <property type="match status" value="1"/>
</dbReference>
<dbReference type="GO" id="GO:0045301">
    <property type="term" value="F:tRNA 2-(methylsulfanyl)-N(6)-isopentenyladenosine(37) hydroxylase activity"/>
    <property type="evidence" value="ECO:0007669"/>
    <property type="project" value="InterPro"/>
</dbReference>